<accession>R7ZR23</accession>
<dbReference type="EMBL" id="AQHR01000085">
    <property type="protein sequence ID" value="EON76571.1"/>
    <property type="molecule type" value="Genomic_DNA"/>
</dbReference>
<organism evidence="1 2">
    <name type="scientific">Lunatimonas lonarensis</name>
    <dbReference type="NCBI Taxonomy" id="1232681"/>
    <lineage>
        <taxon>Bacteria</taxon>
        <taxon>Pseudomonadati</taxon>
        <taxon>Bacteroidota</taxon>
        <taxon>Cytophagia</taxon>
        <taxon>Cytophagales</taxon>
        <taxon>Cyclobacteriaceae</taxon>
    </lineage>
</organism>
<keyword evidence="2" id="KW-1185">Reference proteome</keyword>
<evidence type="ECO:0000313" key="1">
    <source>
        <dbReference type="EMBL" id="EON76571.1"/>
    </source>
</evidence>
<protein>
    <submittedName>
        <fullName evidence="1">Uncharacterized protein</fullName>
    </submittedName>
</protein>
<dbReference type="Proteomes" id="UP000013909">
    <property type="component" value="Unassembled WGS sequence"/>
</dbReference>
<evidence type="ECO:0000313" key="2">
    <source>
        <dbReference type="Proteomes" id="UP000013909"/>
    </source>
</evidence>
<comment type="caution">
    <text evidence="1">The sequence shown here is derived from an EMBL/GenBank/DDBJ whole genome shotgun (WGS) entry which is preliminary data.</text>
</comment>
<gene>
    <name evidence="1" type="ORF">ADIS_3021</name>
</gene>
<dbReference type="AlphaFoldDB" id="R7ZR23"/>
<proteinExistence type="predicted"/>
<sequence length="37" mass="4246">MDDAFKGIWVWVIDVLLQVNITNFVIKPDQSNGAIER</sequence>
<reference evidence="1 2" key="1">
    <citation type="submission" date="2013-02" db="EMBL/GenBank/DDBJ databases">
        <title>A novel strain isolated from Lonar lake, Maharashtra, India.</title>
        <authorList>
            <person name="Singh A."/>
        </authorList>
    </citation>
    <scope>NUCLEOTIDE SEQUENCE [LARGE SCALE GENOMIC DNA]</scope>
    <source>
        <strain evidence="1 2">AK24</strain>
    </source>
</reference>
<name>R7ZR23_9BACT</name>